<evidence type="ECO:0000259" key="2">
    <source>
        <dbReference type="Pfam" id="PF13193"/>
    </source>
</evidence>
<proteinExistence type="predicted"/>
<name>A0A6J4MF49_9ACTN</name>
<dbReference type="InterPro" id="IPR042099">
    <property type="entry name" value="ANL_N_sf"/>
</dbReference>
<dbReference type="GO" id="GO:0008756">
    <property type="term" value="F:o-succinylbenzoate-CoA ligase activity"/>
    <property type="evidence" value="ECO:0007669"/>
    <property type="project" value="UniProtKB-EC"/>
</dbReference>
<dbReference type="EC" id="6.2.1.26" evidence="3"/>
<reference evidence="3" key="1">
    <citation type="submission" date="2020-02" db="EMBL/GenBank/DDBJ databases">
        <authorList>
            <person name="Meier V. D."/>
        </authorList>
    </citation>
    <scope>NUCLEOTIDE SEQUENCE</scope>
    <source>
        <strain evidence="3">AVDCRST_MAG36</strain>
    </source>
</reference>
<accession>A0A6J4MF49</accession>
<evidence type="ECO:0000313" key="3">
    <source>
        <dbReference type="EMBL" id="CAA9357656.1"/>
    </source>
</evidence>
<dbReference type="PANTHER" id="PTHR43767:SF1">
    <property type="entry name" value="NONRIBOSOMAL PEPTIDE SYNTHASE PES1 (EUROFUNG)-RELATED"/>
    <property type="match status" value="1"/>
</dbReference>
<organism evidence="3">
    <name type="scientific">uncultured Nocardioidaceae bacterium</name>
    <dbReference type="NCBI Taxonomy" id="253824"/>
    <lineage>
        <taxon>Bacteria</taxon>
        <taxon>Bacillati</taxon>
        <taxon>Actinomycetota</taxon>
        <taxon>Actinomycetes</taxon>
        <taxon>Propionibacteriales</taxon>
        <taxon>Nocardioidaceae</taxon>
        <taxon>environmental samples</taxon>
    </lineage>
</organism>
<gene>
    <name evidence="3" type="ORF">AVDCRST_MAG36-2395</name>
</gene>
<dbReference type="Pfam" id="PF00501">
    <property type="entry name" value="AMP-binding"/>
    <property type="match status" value="1"/>
</dbReference>
<keyword evidence="3" id="KW-0436">Ligase</keyword>
<feature type="domain" description="AMP-binding enzyme C-terminal" evidence="2">
    <location>
        <begin position="260"/>
        <end position="333"/>
    </location>
</feature>
<dbReference type="SUPFAM" id="SSF56801">
    <property type="entry name" value="Acetyl-CoA synthetase-like"/>
    <property type="match status" value="1"/>
</dbReference>
<feature type="domain" description="AMP-dependent synthetase/ligase" evidence="1">
    <location>
        <begin position="32"/>
        <end position="197"/>
    </location>
</feature>
<dbReference type="Gene3D" id="3.30.300.30">
    <property type="match status" value="1"/>
</dbReference>
<dbReference type="InterPro" id="IPR025110">
    <property type="entry name" value="AMP-bd_C"/>
</dbReference>
<dbReference type="Gene3D" id="3.40.50.12780">
    <property type="entry name" value="N-terminal domain of ligase-like"/>
    <property type="match status" value="1"/>
</dbReference>
<dbReference type="EMBL" id="CADCUH010000157">
    <property type="protein sequence ID" value="CAA9357656.1"/>
    <property type="molecule type" value="Genomic_DNA"/>
</dbReference>
<dbReference type="InterPro" id="IPR050237">
    <property type="entry name" value="ATP-dep_AMP-bd_enzyme"/>
</dbReference>
<protein>
    <submittedName>
        <fullName evidence="3">O-succinylbenzoic acid--CoA ligase</fullName>
        <ecNumber evidence="3">6.2.1.26</ecNumber>
    </submittedName>
</protein>
<dbReference type="InterPro" id="IPR000873">
    <property type="entry name" value="AMP-dep_synth/lig_dom"/>
</dbReference>
<dbReference type="Pfam" id="PF13193">
    <property type="entry name" value="AMP-binding_C"/>
    <property type="match status" value="1"/>
</dbReference>
<dbReference type="PANTHER" id="PTHR43767">
    <property type="entry name" value="LONG-CHAIN-FATTY-ACID--COA LIGASE"/>
    <property type="match status" value="1"/>
</dbReference>
<dbReference type="AlphaFoldDB" id="A0A6J4MF49"/>
<sequence>MPSLRPLSGTAEELLALLGEWDAAADEPPPVVVATSGSTGLPKRVVLPRAALRASADATHARLGGPGQWALTVPPAYVAGLQVLVRSVRAGTVPTLGDAADPVPALLALDGPRRYAALVPTQLVRLLRDRAGTTALAGLDAVLVGGGPLHAQARARAEAAGVRVVATYGMSETCGGCVYDGVPLDGVGVKIDAAGQVLLAGPVLFEGYQDEPERTGAVLGDGWFATGDLGGLDADGRLQVTGRRDDVVISGGVKVPPVAVEEMLARHPWVLEVAVVGTPDEEWGERVTAVVRAAPGAVRPEAAELRALVEPRTWAPRDVVEVDEPLPVLPSGKPDRRALARLAVHR</sequence>
<dbReference type="InterPro" id="IPR045851">
    <property type="entry name" value="AMP-bd_C_sf"/>
</dbReference>
<evidence type="ECO:0000259" key="1">
    <source>
        <dbReference type="Pfam" id="PF00501"/>
    </source>
</evidence>